<evidence type="ECO:0000313" key="1">
    <source>
        <dbReference type="EMBL" id="GJD43744.1"/>
    </source>
</evidence>
<gene>
    <name evidence="1" type="ORF">AFCDBAGC_1598</name>
</gene>
<accession>A0ABQ4QG73</accession>
<proteinExistence type="predicted"/>
<sequence>MTKQDASRTTEADAPPDAPALAALWWAAKGPAHWDQAHKLVQDDSGRDAAWVHAHLHRLEGDQDNAAYWYAQAGRPVAEGDLSAERDAITAALLAAG</sequence>
<organism evidence="1 2">
    <name type="scientific">Methylobacterium cerastii</name>
    <dbReference type="NCBI Taxonomy" id="932741"/>
    <lineage>
        <taxon>Bacteria</taxon>
        <taxon>Pseudomonadati</taxon>
        <taxon>Pseudomonadota</taxon>
        <taxon>Alphaproteobacteria</taxon>
        <taxon>Hyphomicrobiales</taxon>
        <taxon>Methylobacteriaceae</taxon>
        <taxon>Methylobacterium</taxon>
    </lineage>
</organism>
<dbReference type="RefSeq" id="WP_147814100.1">
    <property type="nucleotide sequence ID" value="NZ_BPQG01000022.1"/>
</dbReference>
<name>A0ABQ4QG73_9HYPH</name>
<dbReference type="Proteomes" id="UP001055117">
    <property type="component" value="Unassembled WGS sequence"/>
</dbReference>
<reference evidence="1 2" key="1">
    <citation type="journal article" date="2021" name="Front. Microbiol.">
        <title>Comprehensive Comparative Genomics and Phenotyping of Methylobacterium Species.</title>
        <authorList>
            <person name="Alessa O."/>
            <person name="Ogura Y."/>
            <person name="Fujitani Y."/>
            <person name="Takami H."/>
            <person name="Hayashi T."/>
            <person name="Sahin N."/>
            <person name="Tani A."/>
        </authorList>
    </citation>
    <scope>NUCLEOTIDE SEQUENCE [LARGE SCALE GENOMIC DNA]</scope>
    <source>
        <strain evidence="1 2">DSM 23679</strain>
    </source>
</reference>
<evidence type="ECO:0000313" key="2">
    <source>
        <dbReference type="Proteomes" id="UP001055117"/>
    </source>
</evidence>
<dbReference type="EMBL" id="BPQG01000022">
    <property type="protein sequence ID" value="GJD43744.1"/>
    <property type="molecule type" value="Genomic_DNA"/>
</dbReference>
<keyword evidence="2" id="KW-1185">Reference proteome</keyword>
<comment type="caution">
    <text evidence="1">The sequence shown here is derived from an EMBL/GenBank/DDBJ whole genome shotgun (WGS) entry which is preliminary data.</text>
</comment>
<protein>
    <submittedName>
        <fullName evidence="1">Uncharacterized protein</fullName>
    </submittedName>
</protein>